<evidence type="ECO:0000256" key="2">
    <source>
        <dbReference type="ARBA" id="ARBA00007459"/>
    </source>
</evidence>
<evidence type="ECO:0000313" key="8">
    <source>
        <dbReference type="EMBL" id="ODQ59775.1"/>
    </source>
</evidence>
<gene>
    <name evidence="8" type="ORF">WICANDRAFT_104828</name>
</gene>
<sequence>MSNEIDDDDAFLYGSEDEGDAQVSKKQKLESTTQDQKESATTEKGESKEDSNEDEGDDEDGDSDSDSDSDIEFIIGSEEPKTTTNTSQETQAQQSGTSAAPSTSGVTVPETIDEITDTTQTEAPIGDSSTQATTTDATITRIPGIDINKVGEFEGKPITSINLQDLKEKPWRQPGADVSEYFNYGFDEFTWTAYCSKQDKLRSDFNPQKVMMSMMPMGMPPMMMGMPGFQMPPGGQMPQIPQGPQQQQQQQPQVPPPPPQGLPSQPQQMSGNEKTMSLNPNLPKAPRERDPRDRMERENSWGQNDGNNYRDRERRNRGRR</sequence>
<comment type="similarity">
    <text evidence="2">Belongs to the FIP1 family.</text>
</comment>
<feature type="region of interest" description="Disordered" evidence="6">
    <location>
        <begin position="1"/>
        <end position="107"/>
    </location>
</feature>
<evidence type="ECO:0000256" key="3">
    <source>
        <dbReference type="ARBA" id="ARBA00017404"/>
    </source>
</evidence>
<dbReference type="GO" id="GO:0005847">
    <property type="term" value="C:mRNA cleavage and polyadenylation specificity factor complex"/>
    <property type="evidence" value="ECO:0007669"/>
    <property type="project" value="TreeGrafter"/>
</dbReference>
<dbReference type="AlphaFoldDB" id="A0A1E3P2Y5"/>
<evidence type="ECO:0000256" key="1">
    <source>
        <dbReference type="ARBA" id="ARBA00004123"/>
    </source>
</evidence>
<dbReference type="PANTHER" id="PTHR13484">
    <property type="entry name" value="FIP1-LIKE 1 PROTEIN"/>
    <property type="match status" value="1"/>
</dbReference>
<dbReference type="OrthoDB" id="1917198at2759"/>
<organism evidence="8 9">
    <name type="scientific">Wickerhamomyces anomalus (strain ATCC 58044 / CBS 1984 / NCYC 433 / NRRL Y-366-8)</name>
    <name type="common">Yeast</name>
    <name type="synonym">Hansenula anomala</name>
    <dbReference type="NCBI Taxonomy" id="683960"/>
    <lineage>
        <taxon>Eukaryota</taxon>
        <taxon>Fungi</taxon>
        <taxon>Dikarya</taxon>
        <taxon>Ascomycota</taxon>
        <taxon>Saccharomycotina</taxon>
        <taxon>Saccharomycetes</taxon>
        <taxon>Phaffomycetales</taxon>
        <taxon>Wickerhamomycetaceae</taxon>
        <taxon>Wickerhamomyces</taxon>
    </lineage>
</organism>
<keyword evidence="5" id="KW-0539">Nucleus</keyword>
<dbReference type="GO" id="GO:0006397">
    <property type="term" value="P:mRNA processing"/>
    <property type="evidence" value="ECO:0007669"/>
    <property type="project" value="UniProtKB-KW"/>
</dbReference>
<feature type="compositionally biased region" description="Polar residues" evidence="6">
    <location>
        <begin position="82"/>
        <end position="106"/>
    </location>
</feature>
<proteinExistence type="inferred from homology"/>
<feature type="compositionally biased region" description="Low complexity" evidence="6">
    <location>
        <begin position="223"/>
        <end position="252"/>
    </location>
</feature>
<dbReference type="InterPro" id="IPR051187">
    <property type="entry name" value="Pre-mRNA_3'-end_processing_reg"/>
</dbReference>
<dbReference type="PANTHER" id="PTHR13484:SF0">
    <property type="entry name" value="PRE-MRNA 3'-END-PROCESSING FACTOR FIP1"/>
    <property type="match status" value="1"/>
</dbReference>
<feature type="compositionally biased region" description="Acidic residues" evidence="6">
    <location>
        <begin position="1"/>
        <end position="20"/>
    </location>
</feature>
<dbReference type="InterPro" id="IPR007854">
    <property type="entry name" value="Fip1_dom"/>
</dbReference>
<feature type="compositionally biased region" description="Basic and acidic residues" evidence="6">
    <location>
        <begin position="285"/>
        <end position="299"/>
    </location>
</feature>
<keyword evidence="4" id="KW-0507">mRNA processing</keyword>
<evidence type="ECO:0000313" key="9">
    <source>
        <dbReference type="Proteomes" id="UP000094112"/>
    </source>
</evidence>
<reference evidence="8 9" key="1">
    <citation type="journal article" date="2016" name="Proc. Natl. Acad. Sci. U.S.A.">
        <title>Comparative genomics of biotechnologically important yeasts.</title>
        <authorList>
            <person name="Riley R."/>
            <person name="Haridas S."/>
            <person name="Wolfe K.H."/>
            <person name="Lopes M.R."/>
            <person name="Hittinger C.T."/>
            <person name="Goeker M."/>
            <person name="Salamov A.A."/>
            <person name="Wisecaver J.H."/>
            <person name="Long T.M."/>
            <person name="Calvey C.H."/>
            <person name="Aerts A.L."/>
            <person name="Barry K.W."/>
            <person name="Choi C."/>
            <person name="Clum A."/>
            <person name="Coughlan A.Y."/>
            <person name="Deshpande S."/>
            <person name="Douglass A.P."/>
            <person name="Hanson S.J."/>
            <person name="Klenk H.-P."/>
            <person name="LaButti K.M."/>
            <person name="Lapidus A."/>
            <person name="Lindquist E.A."/>
            <person name="Lipzen A.M."/>
            <person name="Meier-Kolthoff J.P."/>
            <person name="Ohm R.A."/>
            <person name="Otillar R.P."/>
            <person name="Pangilinan J.L."/>
            <person name="Peng Y."/>
            <person name="Rokas A."/>
            <person name="Rosa C.A."/>
            <person name="Scheuner C."/>
            <person name="Sibirny A.A."/>
            <person name="Slot J.C."/>
            <person name="Stielow J.B."/>
            <person name="Sun H."/>
            <person name="Kurtzman C.P."/>
            <person name="Blackwell M."/>
            <person name="Grigoriev I.V."/>
            <person name="Jeffries T.W."/>
        </authorList>
    </citation>
    <scope>NUCLEOTIDE SEQUENCE [LARGE SCALE GENOMIC DNA]</scope>
    <source>
        <strain evidence="9">ATCC 58044 / CBS 1984 / NCYC 433 / NRRL Y-366-8</strain>
    </source>
</reference>
<feature type="region of interest" description="Disordered" evidence="6">
    <location>
        <begin position="223"/>
        <end position="320"/>
    </location>
</feature>
<dbReference type="RefSeq" id="XP_019038982.1">
    <property type="nucleotide sequence ID" value="XM_019180430.1"/>
</dbReference>
<protein>
    <recommendedName>
        <fullName evidence="3">Pre-mRNA polyadenylation factor FIP1</fullName>
    </recommendedName>
</protein>
<dbReference type="Pfam" id="PF05182">
    <property type="entry name" value="Fip1"/>
    <property type="match status" value="1"/>
</dbReference>
<feature type="compositionally biased region" description="Low complexity" evidence="6">
    <location>
        <begin position="262"/>
        <end position="271"/>
    </location>
</feature>
<evidence type="ECO:0000256" key="5">
    <source>
        <dbReference type="ARBA" id="ARBA00023242"/>
    </source>
</evidence>
<evidence type="ECO:0000259" key="7">
    <source>
        <dbReference type="Pfam" id="PF05182"/>
    </source>
</evidence>
<dbReference type="GeneID" id="30197676"/>
<evidence type="ECO:0000256" key="4">
    <source>
        <dbReference type="ARBA" id="ARBA00022664"/>
    </source>
</evidence>
<feature type="compositionally biased region" description="Acidic residues" evidence="6">
    <location>
        <begin position="51"/>
        <end position="71"/>
    </location>
</feature>
<comment type="subcellular location">
    <subcellularLocation>
        <location evidence="1">Nucleus</location>
    </subcellularLocation>
</comment>
<name>A0A1E3P2Y5_WICAA</name>
<accession>A0A1E3P2Y5</accession>
<dbReference type="Proteomes" id="UP000094112">
    <property type="component" value="Unassembled WGS sequence"/>
</dbReference>
<dbReference type="STRING" id="683960.A0A1E3P2Y5"/>
<feature type="domain" description="Pre-mRNA polyadenylation factor Fip1" evidence="7">
    <location>
        <begin position="161"/>
        <end position="202"/>
    </location>
</feature>
<evidence type="ECO:0000256" key="6">
    <source>
        <dbReference type="SAM" id="MobiDB-lite"/>
    </source>
</evidence>
<keyword evidence="9" id="KW-1185">Reference proteome</keyword>
<dbReference type="EMBL" id="KV454210">
    <property type="protein sequence ID" value="ODQ59775.1"/>
    <property type="molecule type" value="Genomic_DNA"/>
</dbReference>
<feature type="compositionally biased region" description="Basic and acidic residues" evidence="6">
    <location>
        <begin position="35"/>
        <end position="50"/>
    </location>
</feature>